<feature type="transmembrane region" description="Helical" evidence="7">
    <location>
        <begin position="433"/>
        <end position="451"/>
    </location>
</feature>
<dbReference type="GO" id="GO:0016020">
    <property type="term" value="C:membrane"/>
    <property type="evidence" value="ECO:0007669"/>
    <property type="project" value="UniProtKB-SubCell"/>
</dbReference>
<dbReference type="HOGENOM" id="CLU_001265_0_5_1"/>
<evidence type="ECO:0000256" key="4">
    <source>
        <dbReference type="ARBA" id="ARBA00022989"/>
    </source>
</evidence>
<keyword evidence="4 7" id="KW-1133">Transmembrane helix</keyword>
<keyword evidence="10" id="KW-1185">Reference proteome</keyword>
<reference evidence="10" key="1">
    <citation type="journal article" date="2015" name="BMC Genomics">
        <title>Genomic and transcriptomic analysis of the endophytic fungus Pestalotiopsis fici reveals its lifestyle and high potential for synthesis of natural products.</title>
        <authorList>
            <person name="Wang X."/>
            <person name="Zhang X."/>
            <person name="Liu L."/>
            <person name="Xiang M."/>
            <person name="Wang W."/>
            <person name="Sun X."/>
            <person name="Che Y."/>
            <person name="Guo L."/>
            <person name="Liu G."/>
            <person name="Guo L."/>
            <person name="Wang C."/>
            <person name="Yin W.B."/>
            <person name="Stadler M."/>
            <person name="Zhang X."/>
            <person name="Liu X."/>
        </authorList>
    </citation>
    <scope>NUCLEOTIDE SEQUENCE [LARGE SCALE GENOMIC DNA]</scope>
    <source>
        <strain evidence="10">W106-1 / CGMCC3.15140</strain>
    </source>
</reference>
<evidence type="ECO:0000256" key="7">
    <source>
        <dbReference type="SAM" id="Phobius"/>
    </source>
</evidence>
<dbReference type="GeneID" id="19266344"/>
<dbReference type="GO" id="GO:0022857">
    <property type="term" value="F:transmembrane transporter activity"/>
    <property type="evidence" value="ECO:0007669"/>
    <property type="project" value="InterPro"/>
</dbReference>
<gene>
    <name evidence="9" type="ORF">PFICI_01331</name>
</gene>
<dbReference type="EMBL" id="KI912109">
    <property type="protein sequence ID" value="ETS87503.1"/>
    <property type="molecule type" value="Genomic_DNA"/>
</dbReference>
<comment type="subcellular location">
    <subcellularLocation>
        <location evidence="1">Membrane</location>
        <topology evidence="1">Multi-pass membrane protein</topology>
    </subcellularLocation>
</comment>
<evidence type="ECO:0000256" key="5">
    <source>
        <dbReference type="ARBA" id="ARBA00023136"/>
    </source>
</evidence>
<dbReference type="PANTHER" id="PTHR43791">
    <property type="entry name" value="PERMEASE-RELATED"/>
    <property type="match status" value="1"/>
</dbReference>
<evidence type="ECO:0000313" key="10">
    <source>
        <dbReference type="Proteomes" id="UP000030651"/>
    </source>
</evidence>
<name>W3XN71_PESFW</name>
<feature type="region of interest" description="Disordered" evidence="6">
    <location>
        <begin position="1"/>
        <end position="30"/>
    </location>
</feature>
<feature type="transmembrane region" description="Helical" evidence="7">
    <location>
        <begin position="338"/>
        <end position="363"/>
    </location>
</feature>
<dbReference type="PROSITE" id="PS50850">
    <property type="entry name" value="MFS"/>
    <property type="match status" value="1"/>
</dbReference>
<dbReference type="InterPro" id="IPR020846">
    <property type="entry name" value="MFS_dom"/>
</dbReference>
<feature type="transmembrane region" description="Helical" evidence="7">
    <location>
        <begin position="243"/>
        <end position="261"/>
    </location>
</feature>
<sequence length="553" mass="61180">MSSNTSRVGVIGAQPSTTLEGNGLARQDPGIDTLSDETKNSNVKNQIHHDHEDKDIEAAAATKHEHVEELLKTTTLDTVHHDEAIRVLDAYAGDRTWTEQEEKKLVRKIDRQLLSIVVTTYGLQYYDKAMLAQAALFGLIQDLDLGIGMRYSFSSSIFYLGFICGAYPAIAMAQRYPIERVMFGIVLLWGICLTTTAGCTTYQGLYAQRFFLGLLESGVSPAWMLVVGGWYKKQEQAFRMGAWYCATGYVSIVAPLINYGLGHISGSLSPWRYMYIVAGLITVVWSFVILFLLPPDPTRAKRLSERATVARMRTNNSGVRNTHFKKEQFVELLADVKFWLAFAMAFLLLVVNGPISTFTPIIISDLGFSGLESLLLVMPAGAVIGTIELMVPFVAMKFANLRCYLVAITASFSLLACLLLWQLPISAIGGRLFAVYILASYGGGYAVLMSLQIANTAGYTKRSLGSSGIFVGYCLGNFLGPLVFKANEAPHYTTGWITTVATTASAIALALVYRLVCAWENRRRDKTGEMEAFEHAYEDDLTDMKNPQFRYTL</sequence>
<dbReference type="AlphaFoldDB" id="W3XN71"/>
<proteinExistence type="predicted"/>
<feature type="transmembrane region" description="Helical" evidence="7">
    <location>
        <begin position="375"/>
        <end position="396"/>
    </location>
</feature>
<dbReference type="RefSeq" id="XP_007828103.1">
    <property type="nucleotide sequence ID" value="XM_007829912.1"/>
</dbReference>
<dbReference type="InterPro" id="IPR011701">
    <property type="entry name" value="MFS"/>
</dbReference>
<feature type="transmembrane region" description="Helical" evidence="7">
    <location>
        <begin position="463"/>
        <end position="484"/>
    </location>
</feature>
<feature type="transmembrane region" description="Helical" evidence="7">
    <location>
        <begin position="496"/>
        <end position="516"/>
    </location>
</feature>
<keyword evidence="5 7" id="KW-0472">Membrane</keyword>
<dbReference type="eggNOG" id="KOG2533">
    <property type="taxonomic scope" value="Eukaryota"/>
</dbReference>
<accession>W3XN71</accession>
<evidence type="ECO:0000256" key="2">
    <source>
        <dbReference type="ARBA" id="ARBA00022448"/>
    </source>
</evidence>
<dbReference type="InterPro" id="IPR036259">
    <property type="entry name" value="MFS_trans_sf"/>
</dbReference>
<dbReference type="Proteomes" id="UP000030651">
    <property type="component" value="Unassembled WGS sequence"/>
</dbReference>
<keyword evidence="2" id="KW-0813">Transport</keyword>
<dbReference type="SUPFAM" id="SSF103473">
    <property type="entry name" value="MFS general substrate transporter"/>
    <property type="match status" value="1"/>
</dbReference>
<dbReference type="Gene3D" id="1.20.1250.20">
    <property type="entry name" value="MFS general substrate transporter like domains"/>
    <property type="match status" value="2"/>
</dbReference>
<keyword evidence="3 7" id="KW-0812">Transmembrane</keyword>
<protein>
    <recommendedName>
        <fullName evidence="8">Major facilitator superfamily (MFS) profile domain-containing protein</fullName>
    </recommendedName>
</protein>
<feature type="domain" description="Major facilitator superfamily (MFS) profile" evidence="8">
    <location>
        <begin position="113"/>
        <end position="522"/>
    </location>
</feature>
<dbReference type="OrthoDB" id="6730379at2759"/>
<evidence type="ECO:0000259" key="8">
    <source>
        <dbReference type="PROSITE" id="PS50850"/>
    </source>
</evidence>
<feature type="transmembrane region" description="Helical" evidence="7">
    <location>
        <begin position="273"/>
        <end position="293"/>
    </location>
</feature>
<feature type="transmembrane region" description="Helical" evidence="7">
    <location>
        <begin position="403"/>
        <end position="421"/>
    </location>
</feature>
<organism evidence="9 10">
    <name type="scientific">Pestalotiopsis fici (strain W106-1 / CGMCC3.15140)</name>
    <dbReference type="NCBI Taxonomy" id="1229662"/>
    <lineage>
        <taxon>Eukaryota</taxon>
        <taxon>Fungi</taxon>
        <taxon>Dikarya</taxon>
        <taxon>Ascomycota</taxon>
        <taxon>Pezizomycotina</taxon>
        <taxon>Sordariomycetes</taxon>
        <taxon>Xylariomycetidae</taxon>
        <taxon>Amphisphaeriales</taxon>
        <taxon>Sporocadaceae</taxon>
        <taxon>Pestalotiopsis</taxon>
    </lineage>
</organism>
<feature type="transmembrane region" description="Helical" evidence="7">
    <location>
        <begin position="151"/>
        <end position="170"/>
    </location>
</feature>
<dbReference type="InParanoid" id="W3XN71"/>
<dbReference type="Pfam" id="PF07690">
    <property type="entry name" value="MFS_1"/>
    <property type="match status" value="1"/>
</dbReference>
<dbReference type="OMA" id="RMGAWYC"/>
<evidence type="ECO:0000256" key="3">
    <source>
        <dbReference type="ARBA" id="ARBA00022692"/>
    </source>
</evidence>
<feature type="transmembrane region" description="Helical" evidence="7">
    <location>
        <begin position="113"/>
        <end position="139"/>
    </location>
</feature>
<feature type="transmembrane region" description="Helical" evidence="7">
    <location>
        <begin position="210"/>
        <end position="231"/>
    </location>
</feature>
<dbReference type="PANTHER" id="PTHR43791:SF35">
    <property type="entry name" value="MAJOR FACILITATOR SUPERFAMILY (MFS) PROFILE DOMAIN-CONTAINING PROTEIN"/>
    <property type="match status" value="1"/>
</dbReference>
<dbReference type="KEGG" id="pfy:PFICI_01331"/>
<evidence type="ECO:0000313" key="9">
    <source>
        <dbReference type="EMBL" id="ETS87503.1"/>
    </source>
</evidence>
<feature type="transmembrane region" description="Helical" evidence="7">
    <location>
        <begin position="182"/>
        <end position="204"/>
    </location>
</feature>
<evidence type="ECO:0000256" key="1">
    <source>
        <dbReference type="ARBA" id="ARBA00004141"/>
    </source>
</evidence>
<evidence type="ECO:0000256" key="6">
    <source>
        <dbReference type="SAM" id="MobiDB-lite"/>
    </source>
</evidence>